<keyword evidence="6 7" id="KW-0464">Manganese</keyword>
<dbReference type="GO" id="GO:0030145">
    <property type="term" value="F:manganese ion binding"/>
    <property type="evidence" value="ECO:0007669"/>
    <property type="project" value="UniProtKB-UniRule"/>
</dbReference>
<protein>
    <recommendedName>
        <fullName evidence="8">Germin-like protein</fullName>
    </recommendedName>
</protein>
<gene>
    <name evidence="10" type="ORF">HPP92_002007</name>
</gene>
<evidence type="ECO:0000256" key="6">
    <source>
        <dbReference type="ARBA" id="ARBA00023211"/>
    </source>
</evidence>
<keyword evidence="4 8" id="KW-0964">Secreted</keyword>
<dbReference type="InterPro" id="IPR014710">
    <property type="entry name" value="RmlC-like_jellyroll"/>
</dbReference>
<evidence type="ECO:0000259" key="9">
    <source>
        <dbReference type="SMART" id="SM00835"/>
    </source>
</evidence>
<dbReference type="SMART" id="SM00835">
    <property type="entry name" value="Cupin_1"/>
    <property type="match status" value="1"/>
</dbReference>
<evidence type="ECO:0000256" key="2">
    <source>
        <dbReference type="ARBA" id="ARBA00007456"/>
    </source>
</evidence>
<feature type="chain" id="PRO_5033113089" description="Germin-like protein" evidence="8">
    <location>
        <begin position="22"/>
        <end position="161"/>
    </location>
</feature>
<evidence type="ECO:0000256" key="8">
    <source>
        <dbReference type="RuleBase" id="RU366015"/>
    </source>
</evidence>
<evidence type="ECO:0000256" key="1">
    <source>
        <dbReference type="ARBA" id="ARBA00004271"/>
    </source>
</evidence>
<dbReference type="InterPro" id="IPR011051">
    <property type="entry name" value="RmlC_Cupin_sf"/>
</dbReference>
<dbReference type="AlphaFoldDB" id="A0A835S0E1"/>
<keyword evidence="3 8" id="KW-0052">Apoplast</keyword>
<sequence>MAFHLPFALILAFAAISHITATDPNQLQDFCVSDNSSNLFINGLVCKNSKQVTENDFFFQGINVPGNTSNRIGSKNRLFAKMLNAGDVFVFPQGLIHFQWNTGNQKAVAFAGLSSHNPGVITVANSLFGSNTSVSDEVLAKAFQLDKSIVDQLQAKFWVNN</sequence>
<dbReference type="CDD" id="cd02241">
    <property type="entry name" value="cupin_OxOx"/>
    <property type="match status" value="1"/>
</dbReference>
<evidence type="ECO:0000256" key="7">
    <source>
        <dbReference type="PIRSR" id="PIRSR601929-2"/>
    </source>
</evidence>
<comment type="similarity">
    <text evidence="2 8">Belongs to the germin family.</text>
</comment>
<keyword evidence="5 7" id="KW-0479">Metal-binding</keyword>
<feature type="binding site" evidence="7">
    <location>
        <position position="97"/>
    </location>
    <ligand>
        <name>Mn(2+)</name>
        <dbReference type="ChEBI" id="CHEBI:29035"/>
    </ligand>
</feature>
<evidence type="ECO:0000313" key="10">
    <source>
        <dbReference type="EMBL" id="KAG0501935.1"/>
    </source>
</evidence>
<name>A0A835S0E1_VANPL</name>
<evidence type="ECO:0000313" key="11">
    <source>
        <dbReference type="Proteomes" id="UP000639772"/>
    </source>
</evidence>
<dbReference type="InterPro" id="IPR006045">
    <property type="entry name" value="Cupin_1"/>
</dbReference>
<dbReference type="GO" id="GO:0048046">
    <property type="term" value="C:apoplast"/>
    <property type="evidence" value="ECO:0007669"/>
    <property type="project" value="UniProtKB-SubCell"/>
</dbReference>
<comment type="subcellular location">
    <subcellularLocation>
        <location evidence="1 8">Secreted</location>
        <location evidence="1 8">Extracellular space</location>
        <location evidence="1 8">Apoplast</location>
    </subcellularLocation>
</comment>
<comment type="caution">
    <text evidence="10">The sequence shown here is derived from an EMBL/GenBank/DDBJ whole genome shotgun (WGS) entry which is preliminary data.</text>
</comment>
<proteinExistence type="inferred from homology"/>
<evidence type="ECO:0000256" key="5">
    <source>
        <dbReference type="ARBA" id="ARBA00022723"/>
    </source>
</evidence>
<organism evidence="10 11">
    <name type="scientific">Vanilla planifolia</name>
    <name type="common">Vanilla</name>
    <dbReference type="NCBI Taxonomy" id="51239"/>
    <lineage>
        <taxon>Eukaryota</taxon>
        <taxon>Viridiplantae</taxon>
        <taxon>Streptophyta</taxon>
        <taxon>Embryophyta</taxon>
        <taxon>Tracheophyta</taxon>
        <taxon>Spermatophyta</taxon>
        <taxon>Magnoliopsida</taxon>
        <taxon>Liliopsida</taxon>
        <taxon>Asparagales</taxon>
        <taxon>Orchidaceae</taxon>
        <taxon>Vanilloideae</taxon>
        <taxon>Vanilleae</taxon>
        <taxon>Vanilla</taxon>
    </lineage>
</organism>
<dbReference type="Pfam" id="PF00190">
    <property type="entry name" value="Cupin_1"/>
    <property type="match status" value="1"/>
</dbReference>
<feature type="domain" description="Cupin type-1" evidence="9">
    <location>
        <begin position="28"/>
        <end position="151"/>
    </location>
</feature>
<accession>A0A835S0E1</accession>
<dbReference type="InterPro" id="IPR001929">
    <property type="entry name" value="Germin"/>
</dbReference>
<evidence type="ECO:0000256" key="3">
    <source>
        <dbReference type="ARBA" id="ARBA00022523"/>
    </source>
</evidence>
<evidence type="ECO:0000256" key="4">
    <source>
        <dbReference type="ARBA" id="ARBA00022525"/>
    </source>
</evidence>
<dbReference type="SUPFAM" id="SSF51182">
    <property type="entry name" value="RmlC-like cupins"/>
    <property type="match status" value="1"/>
</dbReference>
<reference evidence="10 11" key="1">
    <citation type="journal article" date="2020" name="Nat. Food">
        <title>A phased Vanilla planifolia genome enables genetic improvement of flavour and production.</title>
        <authorList>
            <person name="Hasing T."/>
            <person name="Tang H."/>
            <person name="Brym M."/>
            <person name="Khazi F."/>
            <person name="Huang T."/>
            <person name="Chambers A.H."/>
        </authorList>
    </citation>
    <scope>NUCLEOTIDE SEQUENCE [LARGE SCALE GENOMIC DNA]</scope>
    <source>
        <tissue evidence="10">Leaf</tissue>
    </source>
</reference>
<feature type="signal peptide" evidence="8">
    <location>
        <begin position="1"/>
        <end position="21"/>
    </location>
</feature>
<dbReference type="Gene3D" id="2.60.120.10">
    <property type="entry name" value="Jelly Rolls"/>
    <property type="match status" value="2"/>
</dbReference>
<dbReference type="EMBL" id="JADCNM010000001">
    <property type="protein sequence ID" value="KAG0501935.1"/>
    <property type="molecule type" value="Genomic_DNA"/>
</dbReference>
<dbReference type="PANTHER" id="PTHR31238">
    <property type="entry name" value="GERMIN-LIKE PROTEIN SUBFAMILY 3 MEMBER 3"/>
    <property type="match status" value="1"/>
</dbReference>
<dbReference type="OrthoDB" id="1680445at2759"/>
<dbReference type="Proteomes" id="UP000639772">
    <property type="component" value="Chromosome 1"/>
</dbReference>
<dbReference type="PRINTS" id="PR00325">
    <property type="entry name" value="GERMIN"/>
</dbReference>
<keyword evidence="8" id="KW-0732">Signal</keyword>